<accession>A0AAE3ZLM7</accession>
<comment type="caution">
    <text evidence="2">The sequence shown here is derived from an EMBL/GenBank/DDBJ whole genome shotgun (WGS) entry which is preliminary data.</text>
</comment>
<dbReference type="RefSeq" id="WP_310409683.1">
    <property type="nucleotide sequence ID" value="NZ_JAVDYC010000001.1"/>
</dbReference>
<dbReference type="EMBL" id="JAVDYC010000001">
    <property type="protein sequence ID" value="MDR7320961.1"/>
    <property type="molecule type" value="Genomic_DNA"/>
</dbReference>
<evidence type="ECO:0000313" key="3">
    <source>
        <dbReference type="Proteomes" id="UP001183629"/>
    </source>
</evidence>
<dbReference type="GO" id="GO:0016787">
    <property type="term" value="F:hydrolase activity"/>
    <property type="evidence" value="ECO:0007669"/>
    <property type="project" value="UniProtKB-KW"/>
</dbReference>
<evidence type="ECO:0000259" key="1">
    <source>
        <dbReference type="Pfam" id="PF12146"/>
    </source>
</evidence>
<feature type="domain" description="Serine aminopeptidase S33" evidence="1">
    <location>
        <begin position="44"/>
        <end position="294"/>
    </location>
</feature>
<proteinExistence type="predicted"/>
<sequence length="333" mass="36516">MFEADGTDLLGVPYERFVLDCGRDAQGPLIATLVRRRPDHGDGRRAVLMLGGLGDYFFQTHVADHLAAGGWGVYGLDVRRYGRSLLPHQTPNFCRSLTEYYPELDAAVARMTADGAREIVLWGHSTGGLIGSLWAADRPGVPVAGAFLNSPFLDFALPWVLRRPAMAAVSAVARLAPHAVMPHPTSDAFAVATHATLGGEWSYDLALKPARGHPIRLGWLAAIRDAHRRVRRGLGLRMPVLVGSSDRSFDWVSGPREDIHRTDIVLDVAHIRRWGAALGTHVTLVRFPGALHDLTLSGPDVRAAVLRRFDQWAGSHIRRDAPRRNLNDSNLVP</sequence>
<dbReference type="AlphaFoldDB" id="A0AAE3ZLM7"/>
<keyword evidence="3" id="KW-1185">Reference proteome</keyword>
<dbReference type="InterPro" id="IPR051044">
    <property type="entry name" value="MAG_DAG_Lipase"/>
</dbReference>
<dbReference type="InterPro" id="IPR029058">
    <property type="entry name" value="AB_hydrolase_fold"/>
</dbReference>
<evidence type="ECO:0000313" key="2">
    <source>
        <dbReference type="EMBL" id="MDR7320961.1"/>
    </source>
</evidence>
<dbReference type="Pfam" id="PF12146">
    <property type="entry name" value="Hydrolase_4"/>
    <property type="match status" value="1"/>
</dbReference>
<gene>
    <name evidence="2" type="ORF">J2S44_001211</name>
</gene>
<dbReference type="PANTHER" id="PTHR11614">
    <property type="entry name" value="PHOSPHOLIPASE-RELATED"/>
    <property type="match status" value="1"/>
</dbReference>
<dbReference type="SUPFAM" id="SSF53474">
    <property type="entry name" value="alpha/beta-Hydrolases"/>
    <property type="match status" value="1"/>
</dbReference>
<protein>
    <submittedName>
        <fullName evidence="2">Alpha-beta hydrolase superfamily lysophospholipase</fullName>
    </submittedName>
</protein>
<reference evidence="2 3" key="1">
    <citation type="submission" date="2023-07" db="EMBL/GenBank/DDBJ databases">
        <title>Sequencing the genomes of 1000 actinobacteria strains.</title>
        <authorList>
            <person name="Klenk H.-P."/>
        </authorList>
    </citation>
    <scope>NUCLEOTIDE SEQUENCE [LARGE SCALE GENOMIC DNA]</scope>
    <source>
        <strain evidence="2 3">DSM 44711</strain>
    </source>
</reference>
<dbReference type="Proteomes" id="UP001183629">
    <property type="component" value="Unassembled WGS sequence"/>
</dbReference>
<dbReference type="Gene3D" id="3.40.50.1820">
    <property type="entry name" value="alpha/beta hydrolase"/>
    <property type="match status" value="1"/>
</dbReference>
<dbReference type="InterPro" id="IPR022742">
    <property type="entry name" value="Hydrolase_4"/>
</dbReference>
<name>A0AAE3ZLM7_9ACTN</name>
<keyword evidence="2" id="KW-0378">Hydrolase</keyword>
<organism evidence="2 3">
    <name type="scientific">Catenuloplanes niger</name>
    <dbReference type="NCBI Taxonomy" id="587534"/>
    <lineage>
        <taxon>Bacteria</taxon>
        <taxon>Bacillati</taxon>
        <taxon>Actinomycetota</taxon>
        <taxon>Actinomycetes</taxon>
        <taxon>Micromonosporales</taxon>
        <taxon>Micromonosporaceae</taxon>
        <taxon>Catenuloplanes</taxon>
    </lineage>
</organism>